<feature type="compositionally biased region" description="Polar residues" evidence="1">
    <location>
        <begin position="9"/>
        <end position="40"/>
    </location>
</feature>
<dbReference type="GO" id="GO:0071944">
    <property type="term" value="C:cell periphery"/>
    <property type="evidence" value="ECO:0007669"/>
    <property type="project" value="TreeGrafter"/>
</dbReference>
<protein>
    <submittedName>
        <fullName evidence="3">Uncharacterized protein</fullName>
    </submittedName>
</protein>
<keyword evidence="2" id="KW-0812">Transmembrane</keyword>
<accession>A0A165UNB0</accession>
<dbReference type="AlphaFoldDB" id="A0A165UNB0"/>
<dbReference type="GO" id="GO:0000324">
    <property type="term" value="C:fungal-type vacuole"/>
    <property type="evidence" value="ECO:0007669"/>
    <property type="project" value="TreeGrafter"/>
</dbReference>
<evidence type="ECO:0000313" key="4">
    <source>
        <dbReference type="Proteomes" id="UP000076727"/>
    </source>
</evidence>
<dbReference type="PANTHER" id="PTHR36819:SF1">
    <property type="entry name" value="REGULATOR OF PHOSPHOLIPASE D SRF1"/>
    <property type="match status" value="1"/>
</dbReference>
<dbReference type="EMBL" id="KV429032">
    <property type="protein sequence ID" value="KZT75177.1"/>
    <property type="molecule type" value="Genomic_DNA"/>
</dbReference>
<gene>
    <name evidence="3" type="ORF">DAEQUDRAFT_24295</name>
</gene>
<proteinExistence type="predicted"/>
<dbReference type="OrthoDB" id="1436450at2759"/>
<keyword evidence="2" id="KW-0472">Membrane</keyword>
<feature type="transmembrane region" description="Helical" evidence="2">
    <location>
        <begin position="290"/>
        <end position="313"/>
    </location>
</feature>
<dbReference type="InterPro" id="IPR037737">
    <property type="entry name" value="Srf1"/>
</dbReference>
<keyword evidence="2" id="KW-1133">Transmembrane helix</keyword>
<feature type="transmembrane region" description="Helical" evidence="2">
    <location>
        <begin position="325"/>
        <end position="346"/>
    </location>
</feature>
<evidence type="ECO:0000256" key="1">
    <source>
        <dbReference type="SAM" id="MobiDB-lite"/>
    </source>
</evidence>
<evidence type="ECO:0000313" key="3">
    <source>
        <dbReference type="EMBL" id="KZT75177.1"/>
    </source>
</evidence>
<feature type="transmembrane region" description="Helical" evidence="2">
    <location>
        <begin position="245"/>
        <end position="270"/>
    </location>
</feature>
<feature type="region of interest" description="Disordered" evidence="1">
    <location>
        <begin position="1"/>
        <end position="161"/>
    </location>
</feature>
<evidence type="ECO:0000256" key="2">
    <source>
        <dbReference type="SAM" id="Phobius"/>
    </source>
</evidence>
<reference evidence="3 4" key="1">
    <citation type="journal article" date="2016" name="Mol. Biol. Evol.">
        <title>Comparative Genomics of Early-Diverging Mushroom-Forming Fungi Provides Insights into the Origins of Lignocellulose Decay Capabilities.</title>
        <authorList>
            <person name="Nagy L.G."/>
            <person name="Riley R."/>
            <person name="Tritt A."/>
            <person name="Adam C."/>
            <person name="Daum C."/>
            <person name="Floudas D."/>
            <person name="Sun H."/>
            <person name="Yadav J.S."/>
            <person name="Pangilinan J."/>
            <person name="Larsson K.H."/>
            <person name="Matsuura K."/>
            <person name="Barry K."/>
            <person name="Labutti K."/>
            <person name="Kuo R."/>
            <person name="Ohm R.A."/>
            <person name="Bhattacharya S.S."/>
            <person name="Shirouzu T."/>
            <person name="Yoshinaga Y."/>
            <person name="Martin F.M."/>
            <person name="Grigoriev I.V."/>
            <person name="Hibbett D.S."/>
        </authorList>
    </citation>
    <scope>NUCLEOTIDE SEQUENCE [LARGE SCALE GENOMIC DNA]</scope>
    <source>
        <strain evidence="3 4">L-15889</strain>
    </source>
</reference>
<organism evidence="3 4">
    <name type="scientific">Daedalea quercina L-15889</name>
    <dbReference type="NCBI Taxonomy" id="1314783"/>
    <lineage>
        <taxon>Eukaryota</taxon>
        <taxon>Fungi</taxon>
        <taxon>Dikarya</taxon>
        <taxon>Basidiomycota</taxon>
        <taxon>Agaricomycotina</taxon>
        <taxon>Agaricomycetes</taxon>
        <taxon>Polyporales</taxon>
        <taxon>Fomitopsis</taxon>
    </lineage>
</organism>
<dbReference type="Proteomes" id="UP000076727">
    <property type="component" value="Unassembled WGS sequence"/>
</dbReference>
<keyword evidence="4" id="KW-1185">Reference proteome</keyword>
<dbReference type="PANTHER" id="PTHR36819">
    <property type="entry name" value="REGULATOR OF PHOSPHOLIPASE D SRF1"/>
    <property type="match status" value="1"/>
</dbReference>
<feature type="compositionally biased region" description="Polar residues" evidence="1">
    <location>
        <begin position="103"/>
        <end position="115"/>
    </location>
</feature>
<feature type="transmembrane region" description="Helical" evidence="2">
    <location>
        <begin position="392"/>
        <end position="414"/>
    </location>
</feature>
<feature type="compositionally biased region" description="Polar residues" evidence="1">
    <location>
        <begin position="134"/>
        <end position="161"/>
    </location>
</feature>
<sequence length="430" mass="47779">MPSDGEPQPTASTPSVSSFAKSHSVRSSRAAPSTVRTVITSPPWARDEPPSPTDEEPPRLVASRENVQRPVDSRLSDVLSYQSSIPDDPGPSRWWAFTRHRPTSPSQSTPLTAHPTSRRPLREWERSLSIPWLSRSQQGSPSIPQANVSSNSQKQEAQGQQDDIIPADPLHVDIPQPPTTPYTIAQNATPGWDSPWSARPLDFTIRSNRSGERVQQLTPVNENPSEKERLGTWARRRKRIRAYMLYNPYVPLLFRFINIAFTAAALAIAIRIRHLEKRNGIMGAVGSSPTLVIIFASLTLVHVMMAIYTEYFGRPVGLWHTSSKLAYTLIEVVFICAWSAALALTFDNFFTSLIPCASISSISWYNELPRATLPSVTGQLGIEGDHICDAQLALICLVGVGLIMYCFNLVISLFRVFERVKYHPASSLPT</sequence>
<name>A0A165UNB0_9APHY</name>